<dbReference type="AlphaFoldDB" id="A0A7S3DDU4"/>
<evidence type="ECO:0000259" key="2">
    <source>
        <dbReference type="Pfam" id="PF08768"/>
    </source>
</evidence>
<evidence type="ECO:0000256" key="1">
    <source>
        <dbReference type="ARBA" id="ARBA00036993"/>
    </source>
</evidence>
<dbReference type="Gene3D" id="2.40.128.20">
    <property type="match status" value="1"/>
</dbReference>
<name>A0A7S3DDU4_9EUKA</name>
<dbReference type="PANTHER" id="PTHR15854:SF4">
    <property type="entry name" value="PEROXYNITRITE ISOMERASE THAP4"/>
    <property type="match status" value="1"/>
</dbReference>
<dbReference type="InterPro" id="IPR012674">
    <property type="entry name" value="Calycin"/>
</dbReference>
<dbReference type="EMBL" id="HBIB01025430">
    <property type="protein sequence ID" value="CAE0254324.1"/>
    <property type="molecule type" value="Transcribed_RNA"/>
</dbReference>
<dbReference type="InterPro" id="IPR045165">
    <property type="entry name" value="Nitrobindin"/>
</dbReference>
<dbReference type="PANTHER" id="PTHR15854">
    <property type="entry name" value="THAP4 PROTEIN"/>
    <property type="match status" value="1"/>
</dbReference>
<gene>
    <name evidence="3" type="ORF">PBIL07802_LOCUS16565</name>
    <name evidence="4" type="ORF">PBIL07802_LOCUS16566</name>
</gene>
<protein>
    <recommendedName>
        <fullName evidence="2">THAP4-like heme-binding domain-containing protein</fullName>
    </recommendedName>
</protein>
<proteinExistence type="predicted"/>
<sequence length="204" mass="22995">MDAHKVPPTLPPASAAVMSLIRSNPNYPLHPNLAPLERFIGVWAGEGKGILRDGTTFRYLEKIEFSHRGTPFLSYRQNTWTLPTKEITEYGTVPGRPRHEEAGYWKHNPDSGEICFFVTQCTNITEVEKGLFMSDNLLSMTSVSLQNSPKVKRVRRQWKFGKSEGGTPTLECETLLEFLDNPGTFFSHLTVTFEKQETGESGSK</sequence>
<reference evidence="4" key="1">
    <citation type="submission" date="2021-01" db="EMBL/GenBank/DDBJ databases">
        <authorList>
            <person name="Corre E."/>
            <person name="Pelletier E."/>
            <person name="Niang G."/>
            <person name="Scheremetjew M."/>
            <person name="Finn R."/>
            <person name="Kale V."/>
            <person name="Holt S."/>
            <person name="Cochrane G."/>
            <person name="Meng A."/>
            <person name="Brown T."/>
            <person name="Cohen L."/>
        </authorList>
    </citation>
    <scope>NUCLEOTIDE SEQUENCE</scope>
    <source>
        <strain evidence="4">NIES-2562</strain>
    </source>
</reference>
<dbReference type="Pfam" id="PF08768">
    <property type="entry name" value="THAP4_heme-bd"/>
    <property type="match status" value="1"/>
</dbReference>
<organism evidence="4">
    <name type="scientific">Palpitomonas bilix</name>
    <dbReference type="NCBI Taxonomy" id="652834"/>
    <lineage>
        <taxon>Eukaryota</taxon>
        <taxon>Eukaryota incertae sedis</taxon>
    </lineage>
</organism>
<dbReference type="CDD" id="cd07828">
    <property type="entry name" value="lipocalin_heme-bd-THAP4-like"/>
    <property type="match status" value="1"/>
</dbReference>
<evidence type="ECO:0000313" key="3">
    <source>
        <dbReference type="EMBL" id="CAE0254323.1"/>
    </source>
</evidence>
<comment type="catalytic activity">
    <reaction evidence="1">
        <text>peroxynitrite = nitrate</text>
        <dbReference type="Rhea" id="RHEA:63116"/>
        <dbReference type="ChEBI" id="CHEBI:17632"/>
        <dbReference type="ChEBI" id="CHEBI:25941"/>
    </reaction>
    <physiologicalReaction direction="left-to-right" evidence="1">
        <dbReference type="Rhea" id="RHEA:63117"/>
    </physiologicalReaction>
</comment>
<evidence type="ECO:0000313" key="4">
    <source>
        <dbReference type="EMBL" id="CAE0254324.1"/>
    </source>
</evidence>
<dbReference type="InterPro" id="IPR014878">
    <property type="entry name" value="THAP4-like_heme-bd"/>
</dbReference>
<dbReference type="EMBL" id="HBIB01025429">
    <property type="protein sequence ID" value="CAE0254323.1"/>
    <property type="molecule type" value="Transcribed_RNA"/>
</dbReference>
<feature type="domain" description="THAP4-like heme-binding" evidence="2">
    <location>
        <begin position="32"/>
        <end position="161"/>
    </location>
</feature>
<accession>A0A7S3DDU4</accession>
<dbReference type="SUPFAM" id="SSF50814">
    <property type="entry name" value="Lipocalins"/>
    <property type="match status" value="1"/>
</dbReference>